<evidence type="ECO:0000256" key="5">
    <source>
        <dbReference type="SAM" id="MobiDB-lite"/>
    </source>
</evidence>
<feature type="coiled-coil region" evidence="4">
    <location>
        <begin position="256"/>
        <end position="283"/>
    </location>
</feature>
<feature type="compositionally biased region" description="Polar residues" evidence="5">
    <location>
        <begin position="644"/>
        <end position="657"/>
    </location>
</feature>
<evidence type="ECO:0000313" key="6">
    <source>
        <dbReference type="Proteomes" id="UP000001554"/>
    </source>
</evidence>
<dbReference type="PROSITE" id="PS50294">
    <property type="entry name" value="WD_REPEATS_REGION"/>
    <property type="match status" value="1"/>
</dbReference>
<dbReference type="OMA" id="TTECCQH"/>
<dbReference type="InterPro" id="IPR052596">
    <property type="entry name" value="AMBRA1_autophagy"/>
</dbReference>
<sequence length="1439" mass="155501">MSKRSRNAIPALQGREVGAPGQYTPPALRFLAEDKAALFSQDNQAVKLPGDARTTFLMAFSHDGTLMASSHGDHNIHVTDLRTGKCIRTLVGHSRTPWCVTFHPSSNEILASGCLDGEVRVWDLHGGSERWTSESNTVIASLTFHPLDQVLVIATGNALHFWDWSQDKPFAYVKTARETEKIRLVKFDPLGHHLLTGIANVPNVRPFDAGVVQVDSSDSETDMLPEPDDSELPPRMSVWDRRSRVLHRLHSMEQDLRRRLELLSSAAARLDQMENEMRNMMGSFQGQEQGMLPRGRVSARSLADPTANRADSTAIRARRGGSSNMPPSLQGTAGRASSSSLHDLDARLSINHQRIRRTQEFIDRLRARLGLQPSSTLSRYENFPSDEVPGLGSRRGSESSQDNRLRLTASPFTTSSSNDTGSGSRRSLQYRSSIRRNFASQSSATSAELTTSVSVHNAGTSNMNRPGVSYISRGCGSRNSFGNVNGQDISANGSANTTSNGGVMTQGTSVSTSGVTLPETGTNTGSSGPNVPDTSSNTTGASGFSTPVSNGRDKPGNVANTSDVNTIKNSIGSDVTQPCNTNCNIKKEPASITGTNTGNVTRSRQTMHDAESNARGGTFPPGENTSRRQAAEGLLDLGNPSPGRPQSRSNTSQTNAITHERKDPKHLSSANTGTTPRNNSSTPDAVRNPPHFWTLGFSTGSQHGHDRGFSLRHSRNTSTTSTSTAATSTTESSRPPAMSTSTSMVSSLLRPNQRNQSTSSVESVRSGSTSVSRNNREASGNTHADGTESEEDLEPPAKRARRSLPLQKASTSTSSTPSDLPNVGRASNSAREGGNQAVQEASYPLLPPRGDRRSSPSSLALSRTSSESSVGEGMPALSEHFTLPSYHETVAHTGGAETNRETSTTRVTAAQSSAAQTTTTASRTDYGGYARIGYFSARPVRRGAVRRSWTESQQSGDDMESASGIESQLRYQAHQVNTARRRLDSLRLRSLRALRSRAQRAMSGESPYESPSTVTRPVVWQTFSHPTEPQPPVSSTRAGSLEPTSAGDGTVQESAFSTNVPSRFYGQHTRSESHRSPLGYIMRRHALNEGDREGSDRGSERVRRRLHGRFRHHTAGSSRAQPRVEYVHPHYRSVFHGSHRPSNAVHSAINRAIAGAFIGTGESAVASNIVNTTHRLQWWDFTKYQLPEISDASANVIVPHCKIHNDASIDISKDGCYLATFIPSHRGFPDDAVLSIISLQKDTLGDILYAKSFAASSGPNAISVSISPLGNYVLVGLASRMLHWQLVDKQMVAQVFQLRPAAEKALEGTLVHVQNVMHHCDPERRSHVSVNSACWLPGTGRGLVYGTNRGHLQICRLGYEPGSQQEQPEEPRLGPAQNPFPPGSGGGGNARMTARRFSVAQRVVRERGVQHPMTNSTATQTPPGMTSAGTQTDQDISSI</sequence>
<feature type="compositionally biased region" description="Low complexity" evidence="5">
    <location>
        <begin position="413"/>
        <end position="427"/>
    </location>
</feature>
<dbReference type="GO" id="GO:0080008">
    <property type="term" value="C:Cul4-RING E3 ubiquitin ligase complex"/>
    <property type="evidence" value="ECO:0000318"/>
    <property type="project" value="GO_Central"/>
</dbReference>
<feature type="compositionally biased region" description="Polar residues" evidence="5">
    <location>
        <begin position="321"/>
        <end position="340"/>
    </location>
</feature>
<protein>
    <submittedName>
        <fullName evidence="7">Activating molecule in BECN1-regulated autophagy protein 1-like isoform X1</fullName>
    </submittedName>
</protein>
<reference evidence="7" key="2">
    <citation type="submission" date="2025-08" db="UniProtKB">
        <authorList>
            <consortium name="RefSeq"/>
        </authorList>
    </citation>
    <scope>IDENTIFICATION</scope>
    <source>
        <strain evidence="7">S238N-H82</strain>
        <tissue evidence="7">Testes</tissue>
    </source>
</reference>
<dbReference type="PROSITE" id="PS00678">
    <property type="entry name" value="WD_REPEATS_1"/>
    <property type="match status" value="1"/>
</dbReference>
<dbReference type="PANTHER" id="PTHR22874:SF1">
    <property type="entry name" value="ACTIVATING MOLECULE IN BECN1-REGULATED AUTOPHAGY PROTEIN 1"/>
    <property type="match status" value="1"/>
</dbReference>
<feature type="compositionally biased region" description="Polar residues" evidence="5">
    <location>
        <begin position="1412"/>
        <end position="1439"/>
    </location>
</feature>
<feature type="compositionally biased region" description="Low complexity" evidence="5">
    <location>
        <begin position="855"/>
        <end position="869"/>
    </location>
</feature>
<keyword evidence="6" id="KW-1185">Reference proteome</keyword>
<dbReference type="GeneID" id="118414217"/>
<feature type="region of interest" description="Disordered" evidence="5">
    <location>
        <begin position="1023"/>
        <end position="1052"/>
    </location>
</feature>
<dbReference type="InterPro" id="IPR036322">
    <property type="entry name" value="WD40_repeat_dom_sf"/>
</dbReference>
<dbReference type="InterPro" id="IPR001680">
    <property type="entry name" value="WD40_rpt"/>
</dbReference>
<feature type="compositionally biased region" description="Polar residues" evidence="5">
    <location>
        <begin position="558"/>
        <end position="584"/>
    </location>
</feature>
<feature type="compositionally biased region" description="Polar residues" evidence="5">
    <location>
        <begin position="519"/>
        <end position="549"/>
    </location>
</feature>
<organism evidence="6 7">
    <name type="scientific">Branchiostoma floridae</name>
    <name type="common">Florida lancelet</name>
    <name type="synonym">Amphioxus</name>
    <dbReference type="NCBI Taxonomy" id="7739"/>
    <lineage>
        <taxon>Eukaryota</taxon>
        <taxon>Metazoa</taxon>
        <taxon>Chordata</taxon>
        <taxon>Cephalochordata</taxon>
        <taxon>Leptocardii</taxon>
        <taxon>Amphioxiformes</taxon>
        <taxon>Branchiostomatidae</taxon>
        <taxon>Branchiostoma</taxon>
    </lineage>
</organism>
<dbReference type="SMART" id="SM00320">
    <property type="entry name" value="WD40"/>
    <property type="match status" value="4"/>
</dbReference>
<feature type="compositionally biased region" description="Polar residues" evidence="5">
    <location>
        <begin position="668"/>
        <end position="683"/>
    </location>
</feature>
<accession>A0A9J7L1P4</accession>
<keyword evidence="4" id="KW-0175">Coiled coil</keyword>
<keyword evidence="1 3" id="KW-0853">WD repeat</keyword>
<dbReference type="RefSeq" id="XP_035673995.1">
    <property type="nucleotide sequence ID" value="XM_035818102.1"/>
</dbReference>
<feature type="compositionally biased region" description="Polar residues" evidence="5">
    <location>
        <begin position="592"/>
        <end position="604"/>
    </location>
</feature>
<dbReference type="PANTHER" id="PTHR22874">
    <property type="entry name" value="ACTIVATING MOLECULE IN BECN1-REGULATED AUTOPHAGY PROTEIN 1"/>
    <property type="match status" value="1"/>
</dbReference>
<feature type="region of interest" description="Disordered" evidence="5">
    <location>
        <begin position="298"/>
        <end position="340"/>
    </location>
</feature>
<dbReference type="GO" id="GO:0000423">
    <property type="term" value="P:mitophagy"/>
    <property type="evidence" value="ECO:0000318"/>
    <property type="project" value="GO_Central"/>
</dbReference>
<feature type="compositionally biased region" description="Low complexity" evidence="5">
    <location>
        <begin position="717"/>
        <end position="749"/>
    </location>
</feature>
<feature type="compositionally biased region" description="Polar residues" evidence="5">
    <location>
        <begin position="1023"/>
        <end position="1038"/>
    </location>
</feature>
<feature type="compositionally biased region" description="Low complexity" evidence="5">
    <location>
        <begin position="757"/>
        <end position="773"/>
    </location>
</feature>
<dbReference type="Gene3D" id="2.130.10.10">
    <property type="entry name" value="YVTN repeat-like/Quinoprotein amine dehydrogenase"/>
    <property type="match status" value="1"/>
</dbReference>
<feature type="region of interest" description="Disordered" evidence="5">
    <location>
        <begin position="1"/>
        <end position="20"/>
    </location>
</feature>
<evidence type="ECO:0000313" key="7">
    <source>
        <dbReference type="RefSeq" id="XP_035673995.1"/>
    </source>
</evidence>
<dbReference type="Pfam" id="PF00400">
    <property type="entry name" value="WD40"/>
    <property type="match status" value="1"/>
</dbReference>
<dbReference type="InterPro" id="IPR015943">
    <property type="entry name" value="WD40/YVTN_repeat-like_dom_sf"/>
</dbReference>
<name>A0A9J7L1P4_BRAFL</name>
<dbReference type="Proteomes" id="UP000001554">
    <property type="component" value="Chromosome 4"/>
</dbReference>
<dbReference type="GO" id="GO:1990756">
    <property type="term" value="F:ubiquitin-like ligase-substrate adaptor activity"/>
    <property type="evidence" value="ECO:0000318"/>
    <property type="project" value="GO_Central"/>
</dbReference>
<evidence type="ECO:0000256" key="3">
    <source>
        <dbReference type="PROSITE-ProRule" id="PRU00221"/>
    </source>
</evidence>
<dbReference type="FunFam" id="2.130.10.10:FF:001899">
    <property type="entry name" value="Activating molecule in BECN1-regulated autophagy protein 1"/>
    <property type="match status" value="1"/>
</dbReference>
<feature type="region of interest" description="Disordered" evidence="5">
    <location>
        <begin position="1362"/>
        <end position="1439"/>
    </location>
</feature>
<feature type="compositionally biased region" description="Polar residues" evidence="5">
    <location>
        <begin position="486"/>
        <end position="500"/>
    </location>
</feature>
<reference evidence="6" key="1">
    <citation type="journal article" date="2020" name="Nat. Ecol. Evol.">
        <title>Deeply conserved synteny resolves early events in vertebrate evolution.</title>
        <authorList>
            <person name="Simakov O."/>
            <person name="Marletaz F."/>
            <person name="Yue J.X."/>
            <person name="O'Connell B."/>
            <person name="Jenkins J."/>
            <person name="Brandt A."/>
            <person name="Calef R."/>
            <person name="Tung C.H."/>
            <person name="Huang T.K."/>
            <person name="Schmutz J."/>
            <person name="Satoh N."/>
            <person name="Yu J.K."/>
            <person name="Putnam N.H."/>
            <person name="Green R.E."/>
            <person name="Rokhsar D.S."/>
        </authorList>
    </citation>
    <scope>NUCLEOTIDE SEQUENCE [LARGE SCALE GENOMIC DNA]</scope>
    <source>
        <strain evidence="6">S238N-H82</strain>
    </source>
</reference>
<dbReference type="GO" id="GO:0000045">
    <property type="term" value="P:autophagosome assembly"/>
    <property type="evidence" value="ECO:0000318"/>
    <property type="project" value="GO_Central"/>
</dbReference>
<evidence type="ECO:0000256" key="1">
    <source>
        <dbReference type="ARBA" id="ARBA00022574"/>
    </source>
</evidence>
<dbReference type="PROSITE" id="PS50082">
    <property type="entry name" value="WD_REPEATS_2"/>
    <property type="match status" value="1"/>
</dbReference>
<feature type="region of interest" description="Disordered" evidence="5">
    <location>
        <begin position="376"/>
        <end position="428"/>
    </location>
</feature>
<feature type="repeat" description="WD" evidence="3">
    <location>
        <begin position="90"/>
        <end position="132"/>
    </location>
</feature>
<feature type="compositionally biased region" description="Basic and acidic residues" evidence="5">
    <location>
        <begin position="395"/>
        <end position="405"/>
    </location>
</feature>
<dbReference type="KEGG" id="bfo:118414217"/>
<evidence type="ECO:0000256" key="2">
    <source>
        <dbReference type="ARBA" id="ARBA00022737"/>
    </source>
</evidence>
<dbReference type="InterPro" id="IPR019775">
    <property type="entry name" value="WD40_repeat_CS"/>
</dbReference>
<dbReference type="OrthoDB" id="6363363at2759"/>
<evidence type="ECO:0000256" key="4">
    <source>
        <dbReference type="SAM" id="Coils"/>
    </source>
</evidence>
<keyword evidence="2" id="KW-0677">Repeat</keyword>
<dbReference type="SUPFAM" id="SSF50978">
    <property type="entry name" value="WD40 repeat-like"/>
    <property type="match status" value="1"/>
</dbReference>
<feature type="region of interest" description="Disordered" evidence="5">
    <location>
        <begin position="486"/>
        <end position="874"/>
    </location>
</feature>
<proteinExistence type="predicted"/>
<gene>
    <name evidence="7" type="primary">LOC118414217</name>
</gene>
<feature type="compositionally biased region" description="Low complexity" evidence="5">
    <location>
        <begin position="501"/>
        <end position="516"/>
    </location>
</feature>